<dbReference type="AlphaFoldDB" id="A0A183BAS6"/>
<accession>A0A183BAS6</accession>
<reference evidence="1" key="1">
    <citation type="submission" date="2016-06" db="UniProtKB">
        <authorList>
            <consortium name="WormBaseParasite"/>
        </authorList>
    </citation>
    <scope>IDENTIFICATION</scope>
</reference>
<dbReference type="InterPro" id="IPR029045">
    <property type="entry name" value="ClpP/crotonase-like_dom_sf"/>
</dbReference>
<evidence type="ECO:0000313" key="1">
    <source>
        <dbReference type="WBParaSite" id="ECPE_0001635401-mRNA-1"/>
    </source>
</evidence>
<organism evidence="1">
    <name type="scientific">Echinostoma caproni</name>
    <dbReference type="NCBI Taxonomy" id="27848"/>
    <lineage>
        <taxon>Eukaryota</taxon>
        <taxon>Metazoa</taxon>
        <taxon>Spiralia</taxon>
        <taxon>Lophotrochozoa</taxon>
        <taxon>Platyhelminthes</taxon>
        <taxon>Trematoda</taxon>
        <taxon>Digenea</taxon>
        <taxon>Plagiorchiida</taxon>
        <taxon>Echinostomata</taxon>
        <taxon>Echinostomatoidea</taxon>
        <taxon>Echinostomatidae</taxon>
        <taxon>Echinostoma</taxon>
    </lineage>
</organism>
<dbReference type="SUPFAM" id="SSF52096">
    <property type="entry name" value="ClpP/crotonase"/>
    <property type="match status" value="1"/>
</dbReference>
<protein>
    <submittedName>
        <fullName evidence="1">DUF4158 domain-containing protein</fullName>
    </submittedName>
</protein>
<proteinExistence type="predicted"/>
<dbReference type="WBParaSite" id="ECPE_0001635401-mRNA-1">
    <property type="protein sequence ID" value="ECPE_0001635401-mRNA-1"/>
    <property type="gene ID" value="ECPE_0001635401"/>
</dbReference>
<name>A0A183BAS6_9TREM</name>
<dbReference type="Gene3D" id="3.90.226.10">
    <property type="entry name" value="2-enoyl-CoA Hydratase, Chain A, domain 1"/>
    <property type="match status" value="1"/>
</dbReference>
<sequence>LHLLLSGENIGPEEALRLHLIDHIIPGELLPDGGGRTVVASPLDETVNWLNRMIGKLPIPIVHATKCLIHQICSQSACDALQIEQTQLASVWGKQAHLSALASRRQSTSCHARDGDEH</sequence>